<dbReference type="Pfam" id="PF06616">
    <property type="entry name" value="BsuBI_PstI_RE"/>
    <property type="match status" value="1"/>
</dbReference>
<organism evidence="4 6">
    <name type="scientific">Pseudomonas grimontii</name>
    <dbReference type="NCBI Taxonomy" id="129847"/>
    <lineage>
        <taxon>Bacteria</taxon>
        <taxon>Pseudomonadati</taxon>
        <taxon>Pseudomonadota</taxon>
        <taxon>Gammaproteobacteria</taxon>
        <taxon>Pseudomonadales</taxon>
        <taxon>Pseudomonadaceae</taxon>
        <taxon>Pseudomonas</taxon>
    </lineage>
</organism>
<dbReference type="AlphaFoldDB" id="A0A1H1DRE2"/>
<dbReference type="GO" id="GO:0000287">
    <property type="term" value="F:magnesium ion binding"/>
    <property type="evidence" value="ECO:0007669"/>
    <property type="project" value="InterPro"/>
</dbReference>
<dbReference type="InterPro" id="IPR041454">
    <property type="entry name" value="BsuBI/PstI_N"/>
</dbReference>
<name>A0A1H1DRE2_9PSED</name>
<protein>
    <submittedName>
        <fullName evidence="3 4">Restriction endonuclease</fullName>
    </submittedName>
</protein>
<dbReference type="GO" id="GO:0009307">
    <property type="term" value="P:DNA restriction-modification system"/>
    <property type="evidence" value="ECO:0007669"/>
    <property type="project" value="InterPro"/>
</dbReference>
<feature type="domain" description="BsuBI/PstI restriction endonuclease" evidence="1">
    <location>
        <begin position="185"/>
        <end position="343"/>
    </location>
</feature>
<dbReference type="GO" id="GO:0009036">
    <property type="term" value="F:type II site-specific deoxyribonuclease activity"/>
    <property type="evidence" value="ECO:0007669"/>
    <property type="project" value="InterPro"/>
</dbReference>
<keyword evidence="4" id="KW-0255">Endonuclease</keyword>
<evidence type="ECO:0000259" key="2">
    <source>
        <dbReference type="Pfam" id="PF17728"/>
    </source>
</evidence>
<dbReference type="Pfam" id="PF17728">
    <property type="entry name" value="BsuBI_PstI_RE_N"/>
    <property type="match status" value="1"/>
</dbReference>
<evidence type="ECO:0000313" key="6">
    <source>
        <dbReference type="Proteomes" id="UP000317267"/>
    </source>
</evidence>
<proteinExistence type="predicted"/>
<sequence>MLPPYASRKLISERLPVIFPEGTPNRTYCIREITASTVFAMLYIGAVEDADVWLGPVHVYRMTDVQAEDVTDEARLSYRSDLRKKSYKVPGSRWYADNTREPIRDETLREGLLVVGAVIEKAGVTTTSGAPRYALKKNLAALFDPDLVGESLDIAILAWQKNHLSHSARARVSLMRAGTVTKDGVLVNFPNGDTRRLIPGPSSDISKAVVEVFSVKFLEEPGVIWLSESGNKTAHSDVKLALSIGLDIQANKDLPDLILVDVGPSQPLIVFVEVVATDGAITPRRQDALYAITDKGGFDRSQVAFVTAYADRETAGYKKTMSGLAWGSFAWFMSEPDNLVVLRNNTRLLAKLNFDLFQQSDC</sequence>
<dbReference type="InterPro" id="IPR041963">
    <property type="entry name" value="BsuBI/PstI_C_sf"/>
</dbReference>
<keyword evidence="4" id="KW-0540">Nuclease</keyword>
<keyword evidence="4" id="KW-0378">Hydrolase</keyword>
<dbReference type="InterPro" id="IPR041962">
    <property type="entry name" value="BsuBI/PstI_N_sf"/>
</dbReference>
<evidence type="ECO:0000259" key="1">
    <source>
        <dbReference type="Pfam" id="PF06616"/>
    </source>
</evidence>
<dbReference type="Proteomes" id="UP000317267">
    <property type="component" value="Unassembled WGS sequence"/>
</dbReference>
<reference evidence="3 5" key="1">
    <citation type="submission" date="2016-10" db="EMBL/GenBank/DDBJ databases">
        <authorList>
            <person name="Varghese N."/>
            <person name="Submissions S."/>
        </authorList>
    </citation>
    <scope>NUCLEOTIDE SEQUENCE [LARGE SCALE GENOMIC DNA]</scope>
    <source>
        <strain evidence="3 5">BS2976</strain>
    </source>
</reference>
<dbReference type="Proteomes" id="UP000198740">
    <property type="component" value="Unassembled WGS sequence"/>
</dbReference>
<dbReference type="EMBL" id="FNKM01000002">
    <property type="protein sequence ID" value="SDQ78446.1"/>
    <property type="molecule type" value="Genomic_DNA"/>
</dbReference>
<comment type="caution">
    <text evidence="4">The sequence shown here is derived from an EMBL/GenBank/DDBJ whole genome shotgun (WGS) entry which is preliminary data.</text>
</comment>
<dbReference type="InterPro" id="IPR009528">
    <property type="entry name" value="Restrct_endonuc_II_BsuBI_C"/>
</dbReference>
<dbReference type="RefSeq" id="WP_090401377.1">
    <property type="nucleotide sequence ID" value="NZ_FNKM01000002.1"/>
</dbReference>
<dbReference type="OrthoDB" id="9798907at2"/>
<dbReference type="Gene3D" id="1.10.10.1820">
    <property type="entry name" value="BsuBI/PstI restriction endonuclease-like"/>
    <property type="match status" value="1"/>
</dbReference>
<gene>
    <name evidence="4" type="ORF">FIV39_07555</name>
    <name evidence="3" type="ORF">SAMN04490186_1941</name>
</gene>
<dbReference type="EMBL" id="VFES01000003">
    <property type="protein sequence ID" value="TWR68336.1"/>
    <property type="molecule type" value="Genomic_DNA"/>
</dbReference>
<dbReference type="GO" id="GO:0003677">
    <property type="term" value="F:DNA binding"/>
    <property type="evidence" value="ECO:0007669"/>
    <property type="project" value="InterPro"/>
</dbReference>
<evidence type="ECO:0000313" key="4">
    <source>
        <dbReference type="EMBL" id="TWR68336.1"/>
    </source>
</evidence>
<evidence type="ECO:0000313" key="5">
    <source>
        <dbReference type="Proteomes" id="UP000198740"/>
    </source>
</evidence>
<dbReference type="Gene3D" id="3.40.1350.80">
    <property type="match status" value="1"/>
</dbReference>
<evidence type="ECO:0000313" key="3">
    <source>
        <dbReference type="EMBL" id="SDQ78446.1"/>
    </source>
</evidence>
<keyword evidence="5" id="KW-1185">Reference proteome</keyword>
<feature type="domain" description="BsuBI/PstI restriction endonuclease HTH" evidence="2">
    <location>
        <begin position="9"/>
        <end position="172"/>
    </location>
</feature>
<reference evidence="4 6" key="2">
    <citation type="submission" date="2019-06" db="EMBL/GenBank/DDBJ databases">
        <title>Pseudomonas bimorpha sp. nov. isolated from bovine raw milk and skim milk concentrate.</title>
        <authorList>
            <person name="Hofmann K."/>
            <person name="Huptas C."/>
            <person name="Doll E."/>
            <person name="Scherer S."/>
            <person name="Wenning M."/>
        </authorList>
    </citation>
    <scope>NUCLEOTIDE SEQUENCE [LARGE SCALE GENOMIC DNA]</scope>
    <source>
        <strain evidence="4 6">DSM 17515</strain>
    </source>
</reference>
<accession>A0A1H1DRE2</accession>